<dbReference type="EMBL" id="SMAK01000002">
    <property type="protein sequence ID" value="TCT12442.1"/>
    <property type="molecule type" value="Genomic_DNA"/>
</dbReference>
<evidence type="ECO:0000313" key="2">
    <source>
        <dbReference type="EMBL" id="TCT12442.1"/>
    </source>
</evidence>
<organism evidence="2 3">
    <name type="scientific">Tepidamorphus gemmatus</name>
    <dbReference type="NCBI Taxonomy" id="747076"/>
    <lineage>
        <taxon>Bacteria</taxon>
        <taxon>Pseudomonadati</taxon>
        <taxon>Pseudomonadota</taxon>
        <taxon>Alphaproteobacteria</taxon>
        <taxon>Hyphomicrobiales</taxon>
        <taxon>Tepidamorphaceae</taxon>
        <taxon>Tepidamorphus</taxon>
    </lineage>
</organism>
<dbReference type="OrthoDB" id="7928976at2"/>
<accession>A0A4R3MIV9</accession>
<comment type="caution">
    <text evidence="2">The sequence shown here is derived from an EMBL/GenBank/DDBJ whole genome shotgun (WGS) entry which is preliminary data.</text>
</comment>
<keyword evidence="1" id="KW-0732">Signal</keyword>
<gene>
    <name evidence="2" type="ORF">EDC22_102127</name>
</gene>
<sequence length="363" mass="38483">MPVAMHRADSTFASIALSLAVGVSALIAASSARAEFDPYMVRNLRVSASAADAVAAKAEAMAEAARIGAARVIGRIAVGAETERAADIDAVEAEKLISTIEIAAETIGRTGYAAEVNLLFSPLLVRGYLARHQLGVADVPAPLILLVPILFENGVPRAWEAAEVWAQALRAAGMEEGLTPVVLPRNSRYDRQADLDRIIAGDRIALQELRIRYRAQGVVVARLDTESSTSAMLLGLRGEDGAGAIDLTMEIGDGGFAGAAGRVAAALSGRWKAAIARRAGVTIGIDSSMPVRVLFAGPDGWTQLRQRLERSKWVTGLAVEGMEASAANVVLWYSGRLDDLPRRLAEDGLDLFQAGNAWLLQSY</sequence>
<reference evidence="2 3" key="1">
    <citation type="submission" date="2019-03" db="EMBL/GenBank/DDBJ databases">
        <title>Genomic Encyclopedia of Type Strains, Phase IV (KMG-IV): sequencing the most valuable type-strain genomes for metagenomic binning, comparative biology and taxonomic classification.</title>
        <authorList>
            <person name="Goeker M."/>
        </authorList>
    </citation>
    <scope>NUCLEOTIDE SEQUENCE [LARGE SCALE GENOMIC DNA]</scope>
    <source>
        <strain evidence="2 3">DSM 19345</strain>
    </source>
</reference>
<keyword evidence="3" id="KW-1185">Reference proteome</keyword>
<name>A0A4R3MIV9_9HYPH</name>
<dbReference type="Proteomes" id="UP000295678">
    <property type="component" value="Unassembled WGS sequence"/>
</dbReference>
<feature type="chain" id="PRO_5020399381" evidence="1">
    <location>
        <begin position="35"/>
        <end position="363"/>
    </location>
</feature>
<protein>
    <submittedName>
        <fullName evidence="2">Uncharacterized protein DUF2066</fullName>
    </submittedName>
</protein>
<evidence type="ECO:0000256" key="1">
    <source>
        <dbReference type="SAM" id="SignalP"/>
    </source>
</evidence>
<dbReference type="AlphaFoldDB" id="A0A4R3MIV9"/>
<feature type="signal peptide" evidence="1">
    <location>
        <begin position="1"/>
        <end position="34"/>
    </location>
</feature>
<dbReference type="Pfam" id="PF09839">
    <property type="entry name" value="DUF2066"/>
    <property type="match status" value="1"/>
</dbReference>
<dbReference type="InterPro" id="IPR018642">
    <property type="entry name" value="DUF2066"/>
</dbReference>
<proteinExistence type="predicted"/>
<evidence type="ECO:0000313" key="3">
    <source>
        <dbReference type="Proteomes" id="UP000295678"/>
    </source>
</evidence>